<sequence>MQSYYSIAMAPGSFNGKNYGGLHTGTGKYQNGGVYSNNGYRKQVHKSSEFTVGKRVAYIGSNKSFQGSLGEGQILSTYGDQLKPPRSVIKVLLSDDRVTYFHKNSLIFV</sequence>
<organism evidence="1">
    <name type="scientific">viral metagenome</name>
    <dbReference type="NCBI Taxonomy" id="1070528"/>
    <lineage>
        <taxon>unclassified sequences</taxon>
        <taxon>metagenomes</taxon>
        <taxon>organismal metagenomes</taxon>
    </lineage>
</organism>
<evidence type="ECO:0000313" key="1">
    <source>
        <dbReference type="EMBL" id="QHT36764.1"/>
    </source>
</evidence>
<accession>A0A6C0F6N6</accession>
<dbReference type="AlphaFoldDB" id="A0A6C0F6N6"/>
<name>A0A6C0F6N6_9ZZZZ</name>
<dbReference type="EMBL" id="MN738786">
    <property type="protein sequence ID" value="QHT36764.1"/>
    <property type="molecule type" value="Genomic_DNA"/>
</dbReference>
<proteinExistence type="predicted"/>
<protein>
    <submittedName>
        <fullName evidence="1">Uncharacterized protein</fullName>
    </submittedName>
</protein>
<reference evidence="1" key="1">
    <citation type="journal article" date="2020" name="Nature">
        <title>Giant virus diversity and host interactions through global metagenomics.</title>
        <authorList>
            <person name="Schulz F."/>
            <person name="Roux S."/>
            <person name="Paez-Espino D."/>
            <person name="Jungbluth S."/>
            <person name="Walsh D.A."/>
            <person name="Denef V.J."/>
            <person name="McMahon K.D."/>
            <person name="Konstantinidis K.T."/>
            <person name="Eloe-Fadrosh E.A."/>
            <person name="Kyrpides N.C."/>
            <person name="Woyke T."/>
        </authorList>
    </citation>
    <scope>NUCLEOTIDE SEQUENCE</scope>
    <source>
        <strain evidence="1">GVMAG-S-ERX555967-130</strain>
    </source>
</reference>